<comment type="caution">
    <text evidence="1">The sequence shown here is derived from an EMBL/GenBank/DDBJ whole genome shotgun (WGS) entry which is preliminary data.</text>
</comment>
<dbReference type="InterPro" id="IPR011990">
    <property type="entry name" value="TPR-like_helical_dom_sf"/>
</dbReference>
<proteinExistence type="predicted"/>
<keyword evidence="2" id="KW-1185">Reference proteome</keyword>
<dbReference type="AlphaFoldDB" id="A0A5M3WWV3"/>
<evidence type="ECO:0008006" key="3">
    <source>
        <dbReference type="Google" id="ProtNLM"/>
    </source>
</evidence>
<name>A0A5M3WWV3_9ACTN</name>
<gene>
    <name evidence="1" type="ORF">Amac_064730</name>
</gene>
<dbReference type="Proteomes" id="UP000331127">
    <property type="component" value="Unassembled WGS sequence"/>
</dbReference>
<organism evidence="1 2">
    <name type="scientific">Acrocarpospora macrocephala</name>
    <dbReference type="NCBI Taxonomy" id="150177"/>
    <lineage>
        <taxon>Bacteria</taxon>
        <taxon>Bacillati</taxon>
        <taxon>Actinomycetota</taxon>
        <taxon>Actinomycetes</taxon>
        <taxon>Streptosporangiales</taxon>
        <taxon>Streptosporangiaceae</taxon>
        <taxon>Acrocarpospora</taxon>
    </lineage>
</organism>
<evidence type="ECO:0000313" key="1">
    <source>
        <dbReference type="EMBL" id="GES12876.1"/>
    </source>
</evidence>
<dbReference type="OrthoDB" id="5477158at2"/>
<protein>
    <recommendedName>
        <fullName evidence="3">Tetratricopeptide repeat protein</fullName>
    </recommendedName>
</protein>
<evidence type="ECO:0000313" key="2">
    <source>
        <dbReference type="Proteomes" id="UP000331127"/>
    </source>
</evidence>
<dbReference type="SUPFAM" id="SSF48452">
    <property type="entry name" value="TPR-like"/>
    <property type="match status" value="1"/>
</dbReference>
<dbReference type="RefSeq" id="WP_155358157.1">
    <property type="nucleotide sequence ID" value="NZ_BAAAHL010000034.1"/>
</dbReference>
<accession>A0A5M3WWV3</accession>
<dbReference type="EMBL" id="BLAE01000040">
    <property type="protein sequence ID" value="GES12876.1"/>
    <property type="molecule type" value="Genomic_DNA"/>
</dbReference>
<reference evidence="1 2" key="1">
    <citation type="submission" date="2019-10" db="EMBL/GenBank/DDBJ databases">
        <title>Whole genome shotgun sequence of Acrocarpospora macrocephala NBRC 16266.</title>
        <authorList>
            <person name="Ichikawa N."/>
            <person name="Kimura A."/>
            <person name="Kitahashi Y."/>
            <person name="Komaki H."/>
            <person name="Oguchi A."/>
        </authorList>
    </citation>
    <scope>NUCLEOTIDE SEQUENCE [LARGE SCALE GENOMIC DNA]</scope>
    <source>
        <strain evidence="1 2">NBRC 16266</strain>
    </source>
</reference>
<dbReference type="Gene3D" id="1.25.40.10">
    <property type="entry name" value="Tetratricopeptide repeat domain"/>
    <property type="match status" value="2"/>
</dbReference>
<sequence length="359" mass="38613">MIAFMVQARTLGAGVIVAAALTMLGPGGSGGSSQPPQVDLLARTQEYLRAHPGDARTWASLGNLYAERARRTGQSAYVPKAEGALQEATRLDPGNLDAIVGLGAVANIKHDFAKGYAWGIKARRADPRRASTYAVLFDAAIERGQPARAERALDRLMALRADVATFTRAARMYELRGRPARAVGALRRAADTAVDPVDVAFCHHRLGELQTDPAAALRSYEQALQADSGYAYALAGRARAQAALGATAEAAASYQAAVNRLPAPAFLLEYGELLLKLGRDREAQAHFAMVRATGDRLAIGRYETGHGDPETAVRLLRAEWRQRKTPEVADALDRALRHAGRTQARHLAEIKSINQKPVP</sequence>